<dbReference type="AlphaFoldDB" id="A0A1I4HAM2"/>
<name>A0A1I4HAM2_9BACI</name>
<gene>
    <name evidence="2" type="ORF">SAMN04487943_101291</name>
</gene>
<proteinExistence type="predicted"/>
<organism evidence="2 3">
    <name type="scientific">Gracilibacillus orientalis</name>
    <dbReference type="NCBI Taxonomy" id="334253"/>
    <lineage>
        <taxon>Bacteria</taxon>
        <taxon>Bacillati</taxon>
        <taxon>Bacillota</taxon>
        <taxon>Bacilli</taxon>
        <taxon>Bacillales</taxon>
        <taxon>Bacillaceae</taxon>
        <taxon>Gracilibacillus</taxon>
    </lineage>
</organism>
<feature type="region of interest" description="Disordered" evidence="1">
    <location>
        <begin position="1"/>
        <end position="36"/>
    </location>
</feature>
<dbReference type="Proteomes" id="UP000198565">
    <property type="component" value="Unassembled WGS sequence"/>
</dbReference>
<dbReference type="RefSeq" id="WP_091480091.1">
    <property type="nucleotide sequence ID" value="NZ_FOTR01000001.1"/>
</dbReference>
<dbReference type="EMBL" id="FOTR01000001">
    <property type="protein sequence ID" value="SFL38657.1"/>
    <property type="molecule type" value="Genomic_DNA"/>
</dbReference>
<sequence>MSFRYDMRGKSSQQQAIVSQRDREEQRRKEESEKQRKEIEINNQIYEFDYESVKSELNEKELSYFTDYLQTYKETIIKEVLSREKLNFSDLETQLGTGDIELYNNQSETLYKTFQFIKTKDNVIKVVKST</sequence>
<evidence type="ECO:0000313" key="2">
    <source>
        <dbReference type="EMBL" id="SFL38657.1"/>
    </source>
</evidence>
<reference evidence="3" key="1">
    <citation type="submission" date="2016-10" db="EMBL/GenBank/DDBJ databases">
        <authorList>
            <person name="Varghese N."/>
            <person name="Submissions S."/>
        </authorList>
    </citation>
    <scope>NUCLEOTIDE SEQUENCE [LARGE SCALE GENOMIC DNA]</scope>
    <source>
        <strain evidence="3">CGMCC 1.4250</strain>
    </source>
</reference>
<feature type="compositionally biased region" description="Basic and acidic residues" evidence="1">
    <location>
        <begin position="20"/>
        <end position="36"/>
    </location>
</feature>
<accession>A0A1I4HAM2</accession>
<evidence type="ECO:0000256" key="1">
    <source>
        <dbReference type="SAM" id="MobiDB-lite"/>
    </source>
</evidence>
<dbReference type="STRING" id="334253.SAMN04487943_101291"/>
<keyword evidence="3" id="KW-1185">Reference proteome</keyword>
<evidence type="ECO:0000313" key="3">
    <source>
        <dbReference type="Proteomes" id="UP000198565"/>
    </source>
</evidence>
<protein>
    <submittedName>
        <fullName evidence="2">Uncharacterized protein</fullName>
    </submittedName>
</protein>